<organism evidence="1 2">
    <name type="scientific">Shigella phage SH6</name>
    <dbReference type="NCBI Taxonomy" id="1913048"/>
    <lineage>
        <taxon>Viruses</taxon>
        <taxon>Duplodnaviria</taxon>
        <taxon>Heunggongvirae</taxon>
        <taxon>Uroviricota</taxon>
        <taxon>Caudoviricetes</taxon>
        <taxon>Drexlerviridae</taxon>
        <taxon>Tunavirinae</taxon>
        <taxon>Tunavirus</taxon>
        <taxon>Tunavirus SH6</taxon>
    </lineage>
</organism>
<protein>
    <submittedName>
        <fullName evidence="1">Uncharacterized protein</fullName>
    </submittedName>
</protein>
<dbReference type="Proteomes" id="UP000224004">
    <property type="component" value="Segment"/>
</dbReference>
<sequence length="191" mass="21916">MKTQLKEVTEFELNLPDYIRKAIEKHQSGNHFAITGNQMVAIYVHEQAEIVKVTQNVELTEEQIDDAIANEYISRSAWLLERLTASYVSNIIKRHMLKVHNKAVSVRINRDPIEGVIISITELEGEEADKVICEAKQGKRGRKRKSIADVFNAKVEAFRIDLREFEGSNISVSDLNKLVEQFRAHLLDEEK</sequence>
<accession>A0A1J0GS65</accession>
<keyword evidence="2" id="KW-1185">Reference proteome</keyword>
<evidence type="ECO:0000313" key="2">
    <source>
        <dbReference type="Proteomes" id="UP000224004"/>
    </source>
</evidence>
<gene>
    <name evidence="1" type="ORF">SH6_0001</name>
</gene>
<name>A0A1J0GS65_9CAUD</name>
<proteinExistence type="predicted"/>
<evidence type="ECO:0000313" key="1">
    <source>
        <dbReference type="EMBL" id="APC44978.1"/>
    </source>
</evidence>
<dbReference type="EMBL" id="KX828710">
    <property type="protein sequence ID" value="APC44978.1"/>
    <property type="molecule type" value="Genomic_DNA"/>
</dbReference>
<reference evidence="1 2" key="1">
    <citation type="submission" date="2016-09" db="EMBL/GenBank/DDBJ databases">
        <title>Characterization of two polyvalent phages infecting Enterobacteriaceae.</title>
        <authorList>
            <person name="Hamdi S."/>
            <person name="Rousseau G.M."/>
            <person name="Labrie S.J."/>
            <person name="Tremblay D.M."/>
            <person name="Kourda R.S."/>
            <person name="Slama K.B."/>
            <person name="Moineau S."/>
        </authorList>
    </citation>
    <scope>NUCLEOTIDE SEQUENCE [LARGE SCALE GENOMIC DNA]</scope>
</reference>